<dbReference type="EMBL" id="CP003915">
    <property type="protein sequence ID" value="AHG65612.1"/>
    <property type="molecule type" value="Genomic_DNA"/>
</dbReference>
<dbReference type="PATRIC" id="fig|1247726.3.peg.3929"/>
<dbReference type="AlphaFoldDB" id="W0PIC7"/>
<dbReference type="Proteomes" id="UP000019095">
    <property type="component" value="Chromosome"/>
</dbReference>
<dbReference type="SUPFAM" id="SSF54506">
    <property type="entry name" value="Diaminopimelate epimerase-like"/>
    <property type="match status" value="1"/>
</dbReference>
<dbReference type="KEGG" id="amim:MIM_c35520"/>
<sequence>MCFGGLSYAFCVSGKSGNPSFVIASKPGDPVDQGTCCRLARHVDCEVTWAQWQPDSNTYQLRYFVANGEIDFCGHGTLAAAAWLFQHHQLPSPISLRVLNRIISVQQNEPGYWSYEQEAFPLVDITESEVITHLLHSLGLTNPDYCTINQVKAYRSSGAVREKLVIAFPDRTYLEAMQINGQSRDHICEALNTTGIYAFCDISDPQAASIAARHFPIYSGDNEDMATGAIAPTVANHISKNKTHSTVNIFQGGKHAQHSRILVSTDRVKNIWHVGGQCLATEYISLQQAFSNIE</sequence>
<dbReference type="HOGENOM" id="CLU_948905_0_0_4"/>
<keyword evidence="2" id="KW-1185">Reference proteome</keyword>
<dbReference type="eggNOG" id="COG0384">
    <property type="taxonomic scope" value="Bacteria"/>
</dbReference>
<dbReference type="OrthoDB" id="9788221at2"/>
<dbReference type="InterPro" id="IPR003719">
    <property type="entry name" value="Phenazine_PhzF-like"/>
</dbReference>
<reference evidence="1 2" key="1">
    <citation type="journal article" date="2014" name="Microbiology">
        <title>Unravelling the complete genome sequence of Advenella mimigardefordensis strain DPN7T and novel insights in the catabolism of the xenobiotic polythioester precursor 3,3'-dithiodipropionate.</title>
        <authorList>
            <person name="Wubbeler J.H."/>
            <person name="Hiessl S."/>
            <person name="Schuldes J."/>
            <person name="Thurmer A."/>
            <person name="Daniel R."/>
            <person name="Steinbuchel A."/>
        </authorList>
    </citation>
    <scope>NUCLEOTIDE SEQUENCE [LARGE SCALE GENOMIC DNA]</scope>
    <source>
        <strain evidence="2">DSM 17166 / LMG 22922 / DPN7</strain>
    </source>
</reference>
<accession>W0PIC7</accession>
<dbReference type="GO" id="GO:0016853">
    <property type="term" value="F:isomerase activity"/>
    <property type="evidence" value="ECO:0007669"/>
    <property type="project" value="TreeGrafter"/>
</dbReference>
<gene>
    <name evidence="1" type="ORF">MIM_c35520</name>
</gene>
<organism evidence="1 2">
    <name type="scientific">Advenella mimigardefordensis (strain DSM 17166 / LMG 22922 / DPN7)</name>
    <dbReference type="NCBI Taxonomy" id="1247726"/>
    <lineage>
        <taxon>Bacteria</taxon>
        <taxon>Pseudomonadati</taxon>
        <taxon>Pseudomonadota</taxon>
        <taxon>Betaproteobacteria</taxon>
        <taxon>Burkholderiales</taxon>
        <taxon>Alcaligenaceae</taxon>
    </lineage>
</organism>
<evidence type="ECO:0000313" key="2">
    <source>
        <dbReference type="Proteomes" id="UP000019095"/>
    </source>
</evidence>
<dbReference type="RefSeq" id="WP_025374309.1">
    <property type="nucleotide sequence ID" value="NZ_CP003915.1"/>
</dbReference>
<dbReference type="PANTHER" id="PTHR13774">
    <property type="entry name" value="PHENAZINE BIOSYNTHESIS PROTEIN"/>
    <property type="match status" value="1"/>
</dbReference>
<dbReference type="PIRSF" id="PIRSF016184">
    <property type="entry name" value="PhzC_PhzF"/>
    <property type="match status" value="1"/>
</dbReference>
<dbReference type="Pfam" id="PF02567">
    <property type="entry name" value="PhzC-PhzF"/>
    <property type="match status" value="1"/>
</dbReference>
<dbReference type="Gene3D" id="3.10.310.10">
    <property type="entry name" value="Diaminopimelate Epimerase, Chain A, domain 1"/>
    <property type="match status" value="2"/>
</dbReference>
<protein>
    <submittedName>
        <fullName evidence="1">Putative phenazine biosynthesis protein, PhzF family</fullName>
    </submittedName>
</protein>
<evidence type="ECO:0000313" key="1">
    <source>
        <dbReference type="EMBL" id="AHG65612.1"/>
    </source>
</evidence>
<name>W0PIC7_ADVMD</name>
<proteinExistence type="predicted"/>
<dbReference type="GO" id="GO:0005737">
    <property type="term" value="C:cytoplasm"/>
    <property type="evidence" value="ECO:0007669"/>
    <property type="project" value="TreeGrafter"/>
</dbReference>